<dbReference type="SUPFAM" id="SSF53098">
    <property type="entry name" value="Ribonuclease H-like"/>
    <property type="match status" value="1"/>
</dbReference>
<dbReference type="Proteomes" id="UP000198211">
    <property type="component" value="Unassembled WGS sequence"/>
</dbReference>
<keyword evidence="4" id="KW-1185">Reference proteome</keyword>
<keyword evidence="3" id="KW-0695">RNA-directed DNA polymerase</keyword>
<dbReference type="PROSITE" id="PS50994">
    <property type="entry name" value="INTEGRASE"/>
    <property type="match status" value="1"/>
</dbReference>
<feature type="domain" description="Integrase catalytic" evidence="2">
    <location>
        <begin position="2"/>
        <end position="164"/>
    </location>
</feature>
<dbReference type="SMART" id="SM00298">
    <property type="entry name" value="CHROMO"/>
    <property type="match status" value="1"/>
</dbReference>
<dbReference type="GO" id="GO:0003676">
    <property type="term" value="F:nucleic acid binding"/>
    <property type="evidence" value="ECO:0007669"/>
    <property type="project" value="InterPro"/>
</dbReference>
<dbReference type="CDD" id="cd00024">
    <property type="entry name" value="CD_CSD"/>
    <property type="match status" value="1"/>
</dbReference>
<evidence type="ECO:0000259" key="2">
    <source>
        <dbReference type="PROSITE" id="PS50994"/>
    </source>
</evidence>
<organism evidence="3 4">
    <name type="scientific">Phytophthora megakarya</name>
    <dbReference type="NCBI Taxonomy" id="4795"/>
    <lineage>
        <taxon>Eukaryota</taxon>
        <taxon>Sar</taxon>
        <taxon>Stramenopiles</taxon>
        <taxon>Oomycota</taxon>
        <taxon>Peronosporomycetes</taxon>
        <taxon>Peronosporales</taxon>
        <taxon>Peronosporaceae</taxon>
        <taxon>Phytophthora</taxon>
    </lineage>
</organism>
<comment type="caution">
    <text evidence="3">The sequence shown here is derived from an EMBL/GenBank/DDBJ whole genome shotgun (WGS) entry which is preliminary data.</text>
</comment>
<dbReference type="OrthoDB" id="101303at2759"/>
<protein>
    <submittedName>
        <fullName evidence="3">Reverse transcriptase</fullName>
    </submittedName>
</protein>
<dbReference type="PANTHER" id="PTHR37984:SF5">
    <property type="entry name" value="PROTEIN NYNRIN-LIKE"/>
    <property type="match status" value="1"/>
</dbReference>
<dbReference type="Gene3D" id="2.40.50.40">
    <property type="match status" value="1"/>
</dbReference>
<proteinExistence type="predicted"/>
<reference evidence="4" key="1">
    <citation type="submission" date="2017-03" db="EMBL/GenBank/DDBJ databases">
        <title>Phytopthora megakarya and P. palmivora, two closely related causual agents of cacao black pod achieved similar genome size and gene model numbers by different mechanisms.</title>
        <authorList>
            <person name="Ali S."/>
            <person name="Shao J."/>
            <person name="Larry D.J."/>
            <person name="Kronmiller B."/>
            <person name="Shen D."/>
            <person name="Strem M.D."/>
            <person name="Melnick R.L."/>
            <person name="Guiltinan M.J."/>
            <person name="Tyler B.M."/>
            <person name="Meinhardt L.W."/>
            <person name="Bailey B.A."/>
        </authorList>
    </citation>
    <scope>NUCLEOTIDE SEQUENCE [LARGE SCALE GENOMIC DNA]</scope>
    <source>
        <strain evidence="4">zdho120</strain>
    </source>
</reference>
<dbReference type="PANTHER" id="PTHR37984">
    <property type="entry name" value="PROTEIN CBG26694"/>
    <property type="match status" value="1"/>
</dbReference>
<dbReference type="PROSITE" id="PS50013">
    <property type="entry name" value="CHROMO_2"/>
    <property type="match status" value="1"/>
</dbReference>
<sequence>MQGKHPFQIIAMDHISSLPKSKKGNTELLIWVDLFTGYVVTKANNSRTAQSIEEAYEESVFRSFGAWEVIRHDREPALMADVYRAFNRILGQKQKATVAYRPQANGKAERMVQTVTRAVKMYVQDEGKHDWDEYVERDTTCYLRRGWDPKTTLEAPLQAGNTGHRDANPRRWRYKIQRHYQQGRSEVNARLKKAIADRAEQHNEGVDPHPIAAGSQKLAHQWHGPFRVSELVGDYAARPETKGTDYHLFPVVHESKLKPVKTFPDRPTEDLTVDESNHLDFDETLLPEDSWDRELDDDEYEVERILDMRSGRKIRYGRTLREFQVKWVGYDQPTWVDEVDLNCGALMAEFLRDRSKRNRFQAMQSHDEA</sequence>
<dbReference type="AlphaFoldDB" id="A0A225WSQ1"/>
<dbReference type="InterPro" id="IPR036397">
    <property type="entry name" value="RNaseH_sf"/>
</dbReference>
<dbReference type="EMBL" id="NBNE01000304">
    <property type="protein sequence ID" value="OWZ20645.1"/>
    <property type="molecule type" value="Genomic_DNA"/>
</dbReference>
<evidence type="ECO:0000313" key="4">
    <source>
        <dbReference type="Proteomes" id="UP000198211"/>
    </source>
</evidence>
<name>A0A225WSQ1_9STRA</name>
<dbReference type="SUPFAM" id="SSF54160">
    <property type="entry name" value="Chromo domain-like"/>
    <property type="match status" value="1"/>
</dbReference>
<dbReference type="GO" id="GO:0003964">
    <property type="term" value="F:RNA-directed DNA polymerase activity"/>
    <property type="evidence" value="ECO:0007669"/>
    <property type="project" value="UniProtKB-KW"/>
</dbReference>
<dbReference type="InterPro" id="IPR012337">
    <property type="entry name" value="RNaseH-like_sf"/>
</dbReference>
<evidence type="ECO:0000259" key="1">
    <source>
        <dbReference type="PROSITE" id="PS50013"/>
    </source>
</evidence>
<dbReference type="InterPro" id="IPR001584">
    <property type="entry name" value="Integrase_cat-core"/>
</dbReference>
<dbReference type="InterPro" id="IPR000953">
    <property type="entry name" value="Chromo/chromo_shadow_dom"/>
</dbReference>
<keyword evidence="3" id="KW-0808">Transferase</keyword>
<dbReference type="InterPro" id="IPR016197">
    <property type="entry name" value="Chromo-like_dom_sf"/>
</dbReference>
<dbReference type="InterPro" id="IPR050951">
    <property type="entry name" value="Retrovirus_Pol_polyprotein"/>
</dbReference>
<feature type="domain" description="Chromo" evidence="1">
    <location>
        <begin position="300"/>
        <end position="362"/>
    </location>
</feature>
<evidence type="ECO:0000313" key="3">
    <source>
        <dbReference type="EMBL" id="OWZ20645.1"/>
    </source>
</evidence>
<dbReference type="Pfam" id="PF00385">
    <property type="entry name" value="Chromo"/>
    <property type="match status" value="1"/>
</dbReference>
<dbReference type="InterPro" id="IPR023780">
    <property type="entry name" value="Chromo_domain"/>
</dbReference>
<keyword evidence="3" id="KW-0548">Nucleotidyltransferase</keyword>
<accession>A0A225WSQ1</accession>
<gene>
    <name evidence="3" type="ORF">PHMEG_0004927</name>
</gene>
<dbReference type="GO" id="GO:0015074">
    <property type="term" value="P:DNA integration"/>
    <property type="evidence" value="ECO:0007669"/>
    <property type="project" value="InterPro"/>
</dbReference>
<dbReference type="Gene3D" id="3.30.420.10">
    <property type="entry name" value="Ribonuclease H-like superfamily/Ribonuclease H"/>
    <property type="match status" value="1"/>
</dbReference>